<keyword evidence="2" id="KW-0285">Flavoprotein</keyword>
<dbReference type="InterPro" id="IPR051209">
    <property type="entry name" value="FAD-bind_Monooxygenase_sf"/>
</dbReference>
<evidence type="ECO:0000256" key="2">
    <source>
        <dbReference type="ARBA" id="ARBA00022630"/>
    </source>
</evidence>
<dbReference type="PANTHER" id="PTHR42877:SF7">
    <property type="entry name" value="FLAVIN-BINDING MONOOXYGENASE-RELATED"/>
    <property type="match status" value="1"/>
</dbReference>
<reference evidence="5 6" key="2">
    <citation type="submission" date="2021-10" db="EMBL/GenBank/DDBJ databases">
        <authorList>
            <person name="Piombo E."/>
        </authorList>
    </citation>
    <scope>NUCLEOTIDE SEQUENCE [LARGE SCALE GENOMIC DNA]</scope>
</reference>
<sequence length="529" mass="60788">MNSEQLAERRIFCAIVGAGLTGIALADKLLGTGTLKRDELVIIDRSEDFGGVWLSNKYPGVACDIPSHAYVMRSFLNPLWTKKFSEGKEIQQYYSKYASRRELARNAVFNTYVHEARFNEETLLWEILVQSKKTGEKVKWIANVLFDNGGGFHRPKYAKIPGRDIFRGEQWHTSEWPQNVDLTGKRVALIGTGPSAAQVAPKIQPVVDKLYMYQRSSGHVLPRQNFEFPSWVKTLFSWCYPLLWLYHVSYFVSFDRNKDMWISGTKMNQDFHDACITFLEDQVKDPVTREKLRPTTEFACKRVLFLDDWYSMYNESNVELITEKPLRITERGIVSKSVVALRADDLAPEPIGSYEHKVPVKNESMDEIERPIDVLIWGTGFDMNDSGGHFEIFGLQGKNLSQLWRDYPKTYWGNFSPSHTWKHELTKCTGVAVTQFPNLFLTLGPNSTNYWSNLTTVVDIQTDYHYKMVKRIKKECRKGPYALFPNQEISDNYNNWLKNNRGSPSFLSGNCATYHKAGSNLLSVFSSMA</sequence>
<protein>
    <recommendedName>
        <fullName evidence="7">FAD/NAD(P)-binding domain-containing protein</fullName>
    </recommendedName>
</protein>
<name>A0A9N9U2G0_9HYPO</name>
<accession>A0A9N9U2G0</accession>
<dbReference type="GO" id="GO:0050661">
    <property type="term" value="F:NADP binding"/>
    <property type="evidence" value="ECO:0007669"/>
    <property type="project" value="InterPro"/>
</dbReference>
<evidence type="ECO:0000256" key="3">
    <source>
        <dbReference type="ARBA" id="ARBA00022827"/>
    </source>
</evidence>
<evidence type="ECO:0008006" key="7">
    <source>
        <dbReference type="Google" id="ProtNLM"/>
    </source>
</evidence>
<gene>
    <name evidence="5" type="ORF">CBYS24578_00013075</name>
</gene>
<dbReference type="InterPro" id="IPR036188">
    <property type="entry name" value="FAD/NAD-bd_sf"/>
</dbReference>
<evidence type="ECO:0000256" key="1">
    <source>
        <dbReference type="ARBA" id="ARBA00010139"/>
    </source>
</evidence>
<dbReference type="Gene3D" id="3.50.50.60">
    <property type="entry name" value="FAD/NAD(P)-binding domain"/>
    <property type="match status" value="2"/>
</dbReference>
<evidence type="ECO:0000313" key="5">
    <source>
        <dbReference type="EMBL" id="CAG9975613.1"/>
    </source>
</evidence>
<dbReference type="GO" id="GO:0004499">
    <property type="term" value="F:N,N-dimethylaniline monooxygenase activity"/>
    <property type="evidence" value="ECO:0007669"/>
    <property type="project" value="InterPro"/>
</dbReference>
<comment type="caution">
    <text evidence="5">The sequence shown here is derived from an EMBL/GenBank/DDBJ whole genome shotgun (WGS) entry which is preliminary data.</text>
</comment>
<dbReference type="Proteomes" id="UP000754883">
    <property type="component" value="Unassembled WGS sequence"/>
</dbReference>
<dbReference type="GO" id="GO:0050660">
    <property type="term" value="F:flavin adenine dinucleotide binding"/>
    <property type="evidence" value="ECO:0007669"/>
    <property type="project" value="InterPro"/>
</dbReference>
<evidence type="ECO:0000313" key="6">
    <source>
        <dbReference type="Proteomes" id="UP000754883"/>
    </source>
</evidence>
<reference evidence="6" key="1">
    <citation type="submission" date="2019-06" db="EMBL/GenBank/DDBJ databases">
        <authorList>
            <person name="Broberg M."/>
        </authorList>
    </citation>
    <scope>NUCLEOTIDE SEQUENCE [LARGE SCALE GENOMIC DNA]</scope>
</reference>
<evidence type="ECO:0000256" key="4">
    <source>
        <dbReference type="ARBA" id="ARBA00023002"/>
    </source>
</evidence>
<keyword evidence="3" id="KW-0274">FAD</keyword>
<keyword evidence="4" id="KW-0560">Oxidoreductase</keyword>
<dbReference type="OrthoDB" id="74360at2759"/>
<comment type="similarity">
    <text evidence="1">Belongs to the FAD-binding monooxygenase family.</text>
</comment>
<dbReference type="EMBL" id="CABFNO020001268">
    <property type="protein sequence ID" value="CAG9975613.1"/>
    <property type="molecule type" value="Genomic_DNA"/>
</dbReference>
<dbReference type="Pfam" id="PF00743">
    <property type="entry name" value="FMO-like"/>
    <property type="match status" value="1"/>
</dbReference>
<organism evidence="5 6">
    <name type="scientific">Clonostachys byssicola</name>
    <dbReference type="NCBI Taxonomy" id="160290"/>
    <lineage>
        <taxon>Eukaryota</taxon>
        <taxon>Fungi</taxon>
        <taxon>Dikarya</taxon>
        <taxon>Ascomycota</taxon>
        <taxon>Pezizomycotina</taxon>
        <taxon>Sordariomycetes</taxon>
        <taxon>Hypocreomycetidae</taxon>
        <taxon>Hypocreales</taxon>
        <taxon>Bionectriaceae</taxon>
        <taxon>Clonostachys</taxon>
    </lineage>
</organism>
<proteinExistence type="inferred from homology"/>
<dbReference type="PANTHER" id="PTHR42877">
    <property type="entry name" value="L-ORNITHINE N(5)-MONOOXYGENASE-RELATED"/>
    <property type="match status" value="1"/>
</dbReference>
<dbReference type="AlphaFoldDB" id="A0A9N9U2G0"/>
<dbReference type="InterPro" id="IPR020946">
    <property type="entry name" value="Flavin_mOase-like"/>
</dbReference>
<dbReference type="SUPFAM" id="SSF51905">
    <property type="entry name" value="FAD/NAD(P)-binding domain"/>
    <property type="match status" value="1"/>
</dbReference>
<keyword evidence="6" id="KW-1185">Reference proteome</keyword>